<keyword evidence="2" id="KW-1185">Reference proteome</keyword>
<gene>
    <name evidence="1" type="ORF">GZ77_17010</name>
</gene>
<evidence type="ECO:0000313" key="2">
    <source>
        <dbReference type="Proteomes" id="UP000028006"/>
    </source>
</evidence>
<dbReference type="AlphaFoldDB" id="A0A081N1E8"/>
<evidence type="ECO:0000313" key="1">
    <source>
        <dbReference type="EMBL" id="KEQ12271.1"/>
    </source>
</evidence>
<reference evidence="1 2" key="1">
    <citation type="submission" date="2014-06" db="EMBL/GenBank/DDBJ databases">
        <title>Whole Genome Sequences of Three Symbiotic Endozoicomonas Bacteria.</title>
        <authorList>
            <person name="Neave M.J."/>
            <person name="Apprill A."/>
            <person name="Voolstra C.R."/>
        </authorList>
    </citation>
    <scope>NUCLEOTIDE SEQUENCE [LARGE SCALE GENOMIC DNA]</scope>
    <source>
        <strain evidence="1 2">LMG 24815</strain>
    </source>
</reference>
<proteinExistence type="predicted"/>
<protein>
    <submittedName>
        <fullName evidence="1">Uncharacterized protein</fullName>
    </submittedName>
</protein>
<organism evidence="1 2">
    <name type="scientific">Endozoicomonas montiporae</name>
    <dbReference type="NCBI Taxonomy" id="1027273"/>
    <lineage>
        <taxon>Bacteria</taxon>
        <taxon>Pseudomonadati</taxon>
        <taxon>Pseudomonadota</taxon>
        <taxon>Gammaproteobacteria</taxon>
        <taxon>Oceanospirillales</taxon>
        <taxon>Endozoicomonadaceae</taxon>
        <taxon>Endozoicomonas</taxon>
    </lineage>
</organism>
<dbReference type="RefSeq" id="WP_034877631.1">
    <property type="nucleotide sequence ID" value="NZ_JOKG01000004.1"/>
</dbReference>
<comment type="caution">
    <text evidence="1">The sequence shown here is derived from an EMBL/GenBank/DDBJ whole genome shotgun (WGS) entry which is preliminary data.</text>
</comment>
<dbReference type="Proteomes" id="UP000028006">
    <property type="component" value="Unassembled WGS sequence"/>
</dbReference>
<name>A0A081N1E8_9GAMM</name>
<accession>A0A081N1E8</accession>
<sequence length="63" mass="7095">MKPQDSALESGKSEKLIQEAVTLLEEELQDITETEEWFDALEYQDETVPNLNTAEEDTPPIAA</sequence>
<dbReference type="EMBL" id="JOKG01000004">
    <property type="protein sequence ID" value="KEQ12271.1"/>
    <property type="molecule type" value="Genomic_DNA"/>
</dbReference>